<dbReference type="EMBL" id="JAHRHJ020003813">
    <property type="protein sequence ID" value="KAH9287680.1"/>
    <property type="molecule type" value="Genomic_DNA"/>
</dbReference>
<dbReference type="AlphaFoldDB" id="A0AA38F2J1"/>
<gene>
    <name evidence="1" type="ORF">KI387_031797</name>
</gene>
<proteinExistence type="predicted"/>
<sequence length="123" mass="14073">VEEVVQAKLVEERNRRARELNLKVRELPTPPPSSDPLSLASNFITNKLGLPEVHIDRAWLGDSTLFLRFKSVEDRLRALRATRRLFSLPDKIFLNEDLTKAQVAELIQSRELVMAARKAGKWA</sequence>
<feature type="non-terminal residue" evidence="1">
    <location>
        <position position="1"/>
    </location>
</feature>
<reference evidence="1 2" key="1">
    <citation type="journal article" date="2021" name="Nat. Plants">
        <title>The Taxus genome provides insights into paclitaxel biosynthesis.</title>
        <authorList>
            <person name="Xiong X."/>
            <person name="Gou J."/>
            <person name="Liao Q."/>
            <person name="Li Y."/>
            <person name="Zhou Q."/>
            <person name="Bi G."/>
            <person name="Li C."/>
            <person name="Du R."/>
            <person name="Wang X."/>
            <person name="Sun T."/>
            <person name="Guo L."/>
            <person name="Liang H."/>
            <person name="Lu P."/>
            <person name="Wu Y."/>
            <person name="Zhang Z."/>
            <person name="Ro D.K."/>
            <person name="Shang Y."/>
            <person name="Huang S."/>
            <person name="Yan J."/>
        </authorList>
    </citation>
    <scope>NUCLEOTIDE SEQUENCE [LARGE SCALE GENOMIC DNA]</scope>
    <source>
        <strain evidence="1">Ta-2019</strain>
    </source>
</reference>
<evidence type="ECO:0000313" key="2">
    <source>
        <dbReference type="Proteomes" id="UP000824469"/>
    </source>
</evidence>
<keyword evidence="2" id="KW-1185">Reference proteome</keyword>
<evidence type="ECO:0000313" key="1">
    <source>
        <dbReference type="EMBL" id="KAH9287680.1"/>
    </source>
</evidence>
<organism evidence="1 2">
    <name type="scientific">Taxus chinensis</name>
    <name type="common">Chinese yew</name>
    <name type="synonym">Taxus wallichiana var. chinensis</name>
    <dbReference type="NCBI Taxonomy" id="29808"/>
    <lineage>
        <taxon>Eukaryota</taxon>
        <taxon>Viridiplantae</taxon>
        <taxon>Streptophyta</taxon>
        <taxon>Embryophyta</taxon>
        <taxon>Tracheophyta</taxon>
        <taxon>Spermatophyta</taxon>
        <taxon>Pinopsida</taxon>
        <taxon>Pinidae</taxon>
        <taxon>Conifers II</taxon>
        <taxon>Cupressales</taxon>
        <taxon>Taxaceae</taxon>
        <taxon>Taxus</taxon>
    </lineage>
</organism>
<protein>
    <submittedName>
        <fullName evidence="1">Uncharacterized protein</fullName>
    </submittedName>
</protein>
<accession>A0AA38F2J1</accession>
<name>A0AA38F2J1_TAXCH</name>
<comment type="caution">
    <text evidence="1">The sequence shown here is derived from an EMBL/GenBank/DDBJ whole genome shotgun (WGS) entry which is preliminary data.</text>
</comment>
<feature type="non-terminal residue" evidence="1">
    <location>
        <position position="123"/>
    </location>
</feature>
<dbReference type="Proteomes" id="UP000824469">
    <property type="component" value="Unassembled WGS sequence"/>
</dbReference>